<feature type="compositionally biased region" description="Basic and acidic residues" evidence="1">
    <location>
        <begin position="445"/>
        <end position="467"/>
    </location>
</feature>
<name>A0A3N4IGI1_ASCIM</name>
<feature type="compositionally biased region" description="Basic and acidic residues" evidence="1">
    <location>
        <begin position="239"/>
        <end position="258"/>
    </location>
</feature>
<evidence type="ECO:0000313" key="2">
    <source>
        <dbReference type="EMBL" id="RPA85255.1"/>
    </source>
</evidence>
<feature type="region of interest" description="Disordered" evidence="1">
    <location>
        <begin position="1"/>
        <end position="80"/>
    </location>
</feature>
<feature type="compositionally biased region" description="Low complexity" evidence="1">
    <location>
        <begin position="101"/>
        <end position="111"/>
    </location>
</feature>
<proteinExistence type="predicted"/>
<feature type="compositionally biased region" description="Low complexity" evidence="1">
    <location>
        <begin position="269"/>
        <end position="294"/>
    </location>
</feature>
<reference evidence="2 3" key="1">
    <citation type="journal article" date="2018" name="Nat. Ecol. Evol.">
        <title>Pezizomycetes genomes reveal the molecular basis of ectomycorrhizal truffle lifestyle.</title>
        <authorList>
            <person name="Murat C."/>
            <person name="Payen T."/>
            <person name="Noel B."/>
            <person name="Kuo A."/>
            <person name="Morin E."/>
            <person name="Chen J."/>
            <person name="Kohler A."/>
            <person name="Krizsan K."/>
            <person name="Balestrini R."/>
            <person name="Da Silva C."/>
            <person name="Montanini B."/>
            <person name="Hainaut M."/>
            <person name="Levati E."/>
            <person name="Barry K.W."/>
            <person name="Belfiori B."/>
            <person name="Cichocki N."/>
            <person name="Clum A."/>
            <person name="Dockter R.B."/>
            <person name="Fauchery L."/>
            <person name="Guy J."/>
            <person name="Iotti M."/>
            <person name="Le Tacon F."/>
            <person name="Lindquist E.A."/>
            <person name="Lipzen A."/>
            <person name="Malagnac F."/>
            <person name="Mello A."/>
            <person name="Molinier V."/>
            <person name="Miyauchi S."/>
            <person name="Poulain J."/>
            <person name="Riccioni C."/>
            <person name="Rubini A."/>
            <person name="Sitrit Y."/>
            <person name="Splivallo R."/>
            <person name="Traeger S."/>
            <person name="Wang M."/>
            <person name="Zifcakova L."/>
            <person name="Wipf D."/>
            <person name="Zambonelli A."/>
            <person name="Paolocci F."/>
            <person name="Nowrousian M."/>
            <person name="Ottonello S."/>
            <person name="Baldrian P."/>
            <person name="Spatafora J.W."/>
            <person name="Henrissat B."/>
            <person name="Nagy L.G."/>
            <person name="Aury J.M."/>
            <person name="Wincker P."/>
            <person name="Grigoriev I.V."/>
            <person name="Bonfante P."/>
            <person name="Martin F.M."/>
        </authorList>
    </citation>
    <scope>NUCLEOTIDE SEQUENCE [LARGE SCALE GENOMIC DNA]</scope>
    <source>
        <strain evidence="2 3">RN42</strain>
    </source>
</reference>
<evidence type="ECO:0000313" key="3">
    <source>
        <dbReference type="Proteomes" id="UP000275078"/>
    </source>
</evidence>
<protein>
    <submittedName>
        <fullName evidence="2">Uncharacterized protein</fullName>
    </submittedName>
</protein>
<feature type="compositionally biased region" description="Basic residues" evidence="1">
    <location>
        <begin position="427"/>
        <end position="436"/>
    </location>
</feature>
<dbReference type="Proteomes" id="UP000275078">
    <property type="component" value="Unassembled WGS sequence"/>
</dbReference>
<feature type="compositionally biased region" description="Low complexity" evidence="1">
    <location>
        <begin position="305"/>
        <end position="327"/>
    </location>
</feature>
<feature type="compositionally biased region" description="Low complexity" evidence="1">
    <location>
        <begin position="335"/>
        <end position="374"/>
    </location>
</feature>
<organism evidence="2 3">
    <name type="scientific">Ascobolus immersus RN42</name>
    <dbReference type="NCBI Taxonomy" id="1160509"/>
    <lineage>
        <taxon>Eukaryota</taxon>
        <taxon>Fungi</taxon>
        <taxon>Dikarya</taxon>
        <taxon>Ascomycota</taxon>
        <taxon>Pezizomycotina</taxon>
        <taxon>Pezizomycetes</taxon>
        <taxon>Pezizales</taxon>
        <taxon>Ascobolaceae</taxon>
        <taxon>Ascobolus</taxon>
    </lineage>
</organism>
<feature type="region of interest" description="Disordered" evidence="1">
    <location>
        <begin position="427"/>
        <end position="546"/>
    </location>
</feature>
<evidence type="ECO:0000256" key="1">
    <source>
        <dbReference type="SAM" id="MobiDB-lite"/>
    </source>
</evidence>
<gene>
    <name evidence="2" type="ORF">BJ508DRAFT_358995</name>
</gene>
<feature type="compositionally biased region" description="Basic and acidic residues" evidence="1">
    <location>
        <begin position="375"/>
        <end position="385"/>
    </location>
</feature>
<feature type="compositionally biased region" description="Polar residues" evidence="1">
    <location>
        <begin position="510"/>
        <end position="519"/>
    </location>
</feature>
<accession>A0A3N4IGI1</accession>
<dbReference type="AlphaFoldDB" id="A0A3N4IGI1"/>
<feature type="compositionally biased region" description="Polar residues" evidence="1">
    <location>
        <begin position="526"/>
        <end position="540"/>
    </location>
</feature>
<sequence length="801" mass="93611">MASRDRRPTNSGLPPPQIRLSKTYTSGFPSYGSRKPGYPQEDPLPPLLLVPEEVLDRKRQADPRGLSAAAPARKKSTGNLSLFIPGLTPRDSLSAHALAAEASVPAAPSFAGPNAPEATQDGSTQQRLLPKKRASKIPESISLQNFKRATRSSVFRSNKKPEAFPFESFGRGTKTGVDKMDRRTRKTRQSDAIQTLPPLTSRPKYGEAKPVIRKFTPNTLRRRLEQPLPLVPPPVPYVSKREERLKRQSEEHIREQQKQRLKRLSQETLLQQRQPRIRRQSQSQDSLLQLQGQSRLRRPSQDSMIQQQRQSRLGRSSQDSLLQQQRQSRLRRSSQDSLIQQQRQSRLGRLSQDSLIRQQRQSRLGRSSQDSLLQQRRESGIRRQSQDPLPRRQHQSRLARQPQEDLVQQQKRQSMLIRQSTEEILHQQRHRAMLRRKSQEALLRQQKDHAALQRRQAQDELIKEQRRQTLLRRQSQESITEKPLQSRLRRTSQERVLPQRGLSRIRRTSQDSISMQQRRPTLAPQPHQNIVQPAPKQQSYAPVRRQSQESLLQNSTYYLRQSQENLNANSDIPEKRPAGAQRRHTTLEEDLNAWKEKYHTIANLPSMTQKQEPMVDTRRKAVAATLNSLKVFKTQSTGIDLERVSTLKGRRELDTSSNRTLASLFDRPDEYSRKIGLPQRDTKQYREEEFDVALPTHEPSKLSNQHEDMDATKLWNYREMHRVSKSTQSFWVGRYISLRDRMLNTYPYEREDTRNRLLWEIFAKEVVEALGDDKWDEFVRFKNNMRKHCWEIQDREREDSE</sequence>
<dbReference type="EMBL" id="ML119654">
    <property type="protein sequence ID" value="RPA85255.1"/>
    <property type="molecule type" value="Genomic_DNA"/>
</dbReference>
<feature type="compositionally biased region" description="Polar residues" evidence="1">
    <location>
        <begin position="141"/>
        <end position="156"/>
    </location>
</feature>
<feature type="region of interest" description="Disordered" evidence="1">
    <location>
        <begin position="101"/>
        <end position="413"/>
    </location>
</feature>
<keyword evidence="3" id="KW-1185">Reference proteome</keyword>